<organism evidence="8 9">
    <name type="scientific">Catenovulum adriaticum</name>
    <dbReference type="NCBI Taxonomy" id="2984846"/>
    <lineage>
        <taxon>Bacteria</taxon>
        <taxon>Pseudomonadati</taxon>
        <taxon>Pseudomonadota</taxon>
        <taxon>Gammaproteobacteria</taxon>
        <taxon>Alteromonadales</taxon>
        <taxon>Alteromonadaceae</taxon>
        <taxon>Catenovulum</taxon>
    </lineage>
</organism>
<evidence type="ECO:0000313" key="9">
    <source>
        <dbReference type="Proteomes" id="UP001163726"/>
    </source>
</evidence>
<proteinExistence type="inferred from homology"/>
<dbReference type="InterPro" id="IPR036942">
    <property type="entry name" value="Beta-barrel_TonB_sf"/>
</dbReference>
<dbReference type="Proteomes" id="UP001163726">
    <property type="component" value="Chromosome"/>
</dbReference>
<keyword evidence="3" id="KW-0998">Cell outer membrane</keyword>
<comment type="similarity">
    <text evidence="4">Belongs to the TonB-dependent receptor family.</text>
</comment>
<accession>A0ABY7AKD7</accession>
<dbReference type="PANTHER" id="PTHR40980:SF3">
    <property type="entry name" value="TONB-DEPENDENT RECEPTOR-LIKE BETA-BARREL DOMAIN-CONTAINING PROTEIN"/>
    <property type="match status" value="1"/>
</dbReference>
<evidence type="ECO:0000256" key="2">
    <source>
        <dbReference type="ARBA" id="ARBA00023136"/>
    </source>
</evidence>
<dbReference type="InterPro" id="IPR000531">
    <property type="entry name" value="Beta-barrel_TonB"/>
</dbReference>
<name>A0ABY7AKD7_9ALTE</name>
<dbReference type="Pfam" id="PF00593">
    <property type="entry name" value="TonB_dep_Rec_b-barrel"/>
    <property type="match status" value="1"/>
</dbReference>
<evidence type="ECO:0000259" key="7">
    <source>
        <dbReference type="Pfam" id="PF07715"/>
    </source>
</evidence>
<evidence type="ECO:0000256" key="3">
    <source>
        <dbReference type="ARBA" id="ARBA00023237"/>
    </source>
</evidence>
<protein>
    <submittedName>
        <fullName evidence="8">TonB-dependent receptor</fullName>
    </submittedName>
</protein>
<evidence type="ECO:0000256" key="1">
    <source>
        <dbReference type="ARBA" id="ARBA00004442"/>
    </source>
</evidence>
<dbReference type="InterPro" id="IPR037066">
    <property type="entry name" value="Plug_dom_sf"/>
</dbReference>
<dbReference type="Gene3D" id="2.170.130.10">
    <property type="entry name" value="TonB-dependent receptor, plug domain"/>
    <property type="match status" value="1"/>
</dbReference>
<dbReference type="InterPro" id="IPR012910">
    <property type="entry name" value="Plug_dom"/>
</dbReference>
<keyword evidence="8" id="KW-0675">Receptor</keyword>
<dbReference type="Pfam" id="PF07715">
    <property type="entry name" value="Plug"/>
    <property type="match status" value="1"/>
</dbReference>
<evidence type="ECO:0000256" key="5">
    <source>
        <dbReference type="SAM" id="SignalP"/>
    </source>
</evidence>
<dbReference type="EMBL" id="CP109965">
    <property type="protein sequence ID" value="WAJ70025.1"/>
    <property type="molecule type" value="Genomic_DNA"/>
</dbReference>
<keyword evidence="5" id="KW-0732">Signal</keyword>
<evidence type="ECO:0000256" key="4">
    <source>
        <dbReference type="RuleBase" id="RU003357"/>
    </source>
</evidence>
<keyword evidence="4" id="KW-0798">TonB box</keyword>
<reference evidence="8" key="1">
    <citation type="submission" date="2022-10" db="EMBL/GenBank/DDBJ databases">
        <title>Catenovulum adriacola sp. nov. isolated in the Harbour of Susak.</title>
        <authorList>
            <person name="Schoch T."/>
            <person name="Reich S.J."/>
            <person name="Stoeferle S."/>
            <person name="Flaiz M."/>
            <person name="Kazda M."/>
            <person name="Riedel C.U."/>
            <person name="Duerre P."/>
        </authorList>
    </citation>
    <scope>NUCLEOTIDE SEQUENCE</scope>
    <source>
        <strain evidence="8">TS8</strain>
    </source>
</reference>
<comment type="subcellular location">
    <subcellularLocation>
        <location evidence="1 4">Cell outer membrane</location>
    </subcellularLocation>
</comment>
<dbReference type="RefSeq" id="WP_268074324.1">
    <property type="nucleotide sequence ID" value="NZ_CP109965.1"/>
</dbReference>
<gene>
    <name evidence="8" type="ORF">OLW01_12890</name>
</gene>
<evidence type="ECO:0000259" key="6">
    <source>
        <dbReference type="Pfam" id="PF00593"/>
    </source>
</evidence>
<dbReference type="Gene3D" id="2.40.170.20">
    <property type="entry name" value="TonB-dependent receptor, beta-barrel domain"/>
    <property type="match status" value="1"/>
</dbReference>
<dbReference type="InterPro" id="IPR010104">
    <property type="entry name" value="TonB_rcpt_bac"/>
</dbReference>
<sequence length="1204" mass="134005">MVNQFKLKPLAFAMSSVLLASSLAYAAEEEDDSKKEADKDATEIIEVTGFRGSVLKSMLQKRNSGNVTDSIFAEDIGKSTDQNIADALSRVTGVSVQSQDGEGTLISVRGANPNMNVISLNGVQLTSPGENQSVDLSAFSSDILSHIDVVKTPSADHDEGSLGATVNLHTARPLSMNYKARRMQIQGRYNDFSENNDYKISGSFSDKFFDDRFGVLVTAYKETNSIRRDQMTISDWEVVNVARGVDTDGQLVTDFKAFMPEQLQYSLFQNERNRHGGTVTFELAPTDDTTIALDLTYGKADKVETFHNMTVRTRPDYANFVAGVEYDQLKVTGTSDNLVPEFSDPAEWMVVDRDTRTLVKTVKRFADGGYGRRNGGDESENKVANLEIKHYLTDNIMLDFGANYSSTELVLHQKNMGMLNGFVSLANLGQAGPYGDPVNGIQPAGIDCTTGTCEMVFGDGIVSHQDPINKFDSLAYTAFNPDDINAQSVNGPAFAITDRTVKDEIKSAYIDLDWDVDLLGVITKIEAGIKRTERSKFVDDQRTTFEQTSLPVVVQLYDSFGNVTGERTLREGSSIGDVPATNFASDESFPYDNFMEDLGVPMSAATDGWPLVDEAKLLASSIGDENVQQDIRNLNTRSAELENSAAYLKLNFEPVEGLTGDIGVRYIKAKVDTSGYSGMNFTNDGLDRVYDPFLFAHLRDATLPTCAYDFNTPNGLGQAALDSRLDGLGWDRNGTPDDYTDDVRIPVNGVDPNAPDQSNAVYPCFDSWTLKSEAEHWRMWRHVDSSTAQFYRWGDDPEATEDRSSREFPTTGKNEYDMYLPSLNLNWAVTDNFITRFATSKTISYPTIDDLKPGFIGNEGYWGNPGTTKGNWLRLSNPELSPLESINLDLSFEWYFSDTGLLSVGLFHKDMTNFVEEENAVVYLDDLRHVDLEGGYDAQNLIKSEAAILADLEDPDLRDGVGSQACMPSRGNINDFGKDWWYSVNDPLTAQAEDWLNYCALFNATAKRNGKGGNIKGVEFNYSQTYDFLPGIWSGLGSQVNYTYQESETDVEDSSLLEGLKLPTMPFAWTPKHSYNATVFWEKFGHQIRLAYRGKSDELVNRNWNNGNLWQEGRGTVDFSANYKVNEMFTIGFNALNVTDEPVRRYYTSFLHDFGDTQIGENGEVEQVFFNEGNALENSNAPTSRTQSLQKTGRTYRLTLNVKF</sequence>
<feature type="domain" description="TonB-dependent receptor-like beta-barrel" evidence="6">
    <location>
        <begin position="487"/>
        <end position="1138"/>
    </location>
</feature>
<feature type="domain" description="TonB-dependent receptor plug" evidence="7">
    <location>
        <begin position="61"/>
        <end position="164"/>
    </location>
</feature>
<dbReference type="NCBIfam" id="TIGR01782">
    <property type="entry name" value="TonB-Xanth-Caul"/>
    <property type="match status" value="1"/>
</dbReference>
<evidence type="ECO:0000313" key="8">
    <source>
        <dbReference type="EMBL" id="WAJ70025.1"/>
    </source>
</evidence>
<keyword evidence="2 4" id="KW-0472">Membrane</keyword>
<feature type="signal peptide" evidence="5">
    <location>
        <begin position="1"/>
        <end position="26"/>
    </location>
</feature>
<keyword evidence="9" id="KW-1185">Reference proteome</keyword>
<feature type="chain" id="PRO_5046604863" evidence="5">
    <location>
        <begin position="27"/>
        <end position="1204"/>
    </location>
</feature>
<dbReference type="SUPFAM" id="SSF56935">
    <property type="entry name" value="Porins"/>
    <property type="match status" value="1"/>
</dbReference>
<dbReference type="PANTHER" id="PTHR40980">
    <property type="entry name" value="PLUG DOMAIN-CONTAINING PROTEIN"/>
    <property type="match status" value="1"/>
</dbReference>